<organism evidence="1 2">
    <name type="scientific">Candidatus Harrisonbacteria bacterium RIFCSPLOWO2_01_FULL_44_18</name>
    <dbReference type="NCBI Taxonomy" id="1798407"/>
    <lineage>
        <taxon>Bacteria</taxon>
        <taxon>Candidatus Harrisoniibacteriota</taxon>
    </lineage>
</organism>
<evidence type="ECO:0000313" key="1">
    <source>
        <dbReference type="EMBL" id="OGY65837.1"/>
    </source>
</evidence>
<name>A0A1G1ZPU2_9BACT</name>
<accession>A0A1G1ZPU2</accession>
<protein>
    <submittedName>
        <fullName evidence="1">Uncharacterized protein</fullName>
    </submittedName>
</protein>
<dbReference type="Proteomes" id="UP000177942">
    <property type="component" value="Unassembled WGS sequence"/>
</dbReference>
<dbReference type="EMBL" id="MHJJ01000006">
    <property type="protein sequence ID" value="OGY65837.1"/>
    <property type="molecule type" value="Genomic_DNA"/>
</dbReference>
<gene>
    <name evidence="1" type="ORF">A3A16_02105</name>
</gene>
<comment type="caution">
    <text evidence="1">The sequence shown here is derived from an EMBL/GenBank/DDBJ whole genome shotgun (WGS) entry which is preliminary data.</text>
</comment>
<proteinExistence type="predicted"/>
<dbReference type="AlphaFoldDB" id="A0A1G1ZPU2"/>
<reference evidence="1 2" key="1">
    <citation type="journal article" date="2016" name="Nat. Commun.">
        <title>Thousands of microbial genomes shed light on interconnected biogeochemical processes in an aquifer system.</title>
        <authorList>
            <person name="Anantharaman K."/>
            <person name="Brown C.T."/>
            <person name="Hug L.A."/>
            <person name="Sharon I."/>
            <person name="Castelle C.J."/>
            <person name="Probst A.J."/>
            <person name="Thomas B.C."/>
            <person name="Singh A."/>
            <person name="Wilkins M.J."/>
            <person name="Karaoz U."/>
            <person name="Brodie E.L."/>
            <person name="Williams K.H."/>
            <person name="Hubbard S.S."/>
            <person name="Banfield J.F."/>
        </authorList>
    </citation>
    <scope>NUCLEOTIDE SEQUENCE [LARGE SCALE GENOMIC DNA]</scope>
</reference>
<sequence>MAEPARPLIPWDSEDANHPKLIWRNKIDKRFLIEVRRAGNYSAKLFIFDHQKNDRPIACWRVSLAYGAMFGPEVADVNEWQEKVVNFIDKAYLKRKKNGKIGNNLPRFTLA</sequence>
<dbReference type="STRING" id="1798407.A3A16_02105"/>
<evidence type="ECO:0000313" key="2">
    <source>
        <dbReference type="Proteomes" id="UP000177942"/>
    </source>
</evidence>